<evidence type="ECO:0000313" key="3">
    <source>
        <dbReference type="EMBL" id="OMO66309.1"/>
    </source>
</evidence>
<dbReference type="SUPFAM" id="SSF69065">
    <property type="entry name" value="RNase III domain-like"/>
    <property type="match status" value="1"/>
</dbReference>
<sequence length="317" mass="36127">MLFQPTGNPKMANLTWAPSPTAVPAAVRASWDTQQRSSYNPNAPRKLKPNPNLKPPPPLTVTTRTDPSVFEILKRPTQEVKPSKVNLDESDSYMGYERWVPTPPKVEKPRSVFNAATLAYIGDCIYELYARRHFLFPPLSIDEYNERVTSVVRCEAQDALLQELLNDSFLSNDERNVLRWGKNITSAKTKTKKRAGSAVYNRASSLETLVSILVLCSYSEIVFVYYIIDSLRKGFGVEFFILREVVPNSNWLSLPDKRESLGKTHVEARILYWCIYRNDIEGSKWCKTSTLDKDGVEHFLFPANRLKSNREPPSTCS</sequence>
<reference evidence="4" key="1">
    <citation type="submission" date="2013-09" db="EMBL/GenBank/DDBJ databases">
        <title>Corchorus olitorius genome sequencing.</title>
        <authorList>
            <person name="Alam M."/>
            <person name="Haque M.S."/>
            <person name="Islam M.S."/>
            <person name="Emdad E.M."/>
            <person name="Islam M.M."/>
            <person name="Ahmed B."/>
            <person name="Halim A."/>
            <person name="Hossen Q.M.M."/>
            <person name="Hossain M.Z."/>
            <person name="Ahmed R."/>
            <person name="Khan M.M."/>
            <person name="Islam R."/>
            <person name="Rashid M.M."/>
            <person name="Khan S.A."/>
            <person name="Rahman M.S."/>
            <person name="Alam M."/>
            <person name="Yahiya A.S."/>
            <person name="Khan M.S."/>
            <person name="Azam M.S."/>
            <person name="Haque T."/>
            <person name="Lashkar M.Z.H."/>
            <person name="Akhand A.I."/>
            <person name="Morshed G."/>
            <person name="Roy S."/>
            <person name="Uddin K.S."/>
            <person name="Rabeya T."/>
            <person name="Hossain A.S."/>
            <person name="Chowdhury A."/>
            <person name="Snigdha A.R."/>
            <person name="Mortoza M.S."/>
            <person name="Matin S.A."/>
            <person name="Hoque S.M.E."/>
            <person name="Islam M.K."/>
            <person name="Roy D.K."/>
            <person name="Haider R."/>
            <person name="Moosa M.M."/>
            <person name="Elias S.M."/>
            <person name="Hasan A.M."/>
            <person name="Jahan S."/>
            <person name="Shafiuddin M."/>
            <person name="Mahmood N."/>
            <person name="Shommy N.S."/>
        </authorList>
    </citation>
    <scope>NUCLEOTIDE SEQUENCE [LARGE SCALE GENOMIC DNA]</scope>
    <source>
        <strain evidence="4">cv. O-4</strain>
    </source>
</reference>
<dbReference type="AlphaFoldDB" id="A0A1R3H7I2"/>
<gene>
    <name evidence="3" type="ORF">COLO4_30653</name>
</gene>
<protein>
    <recommendedName>
        <fullName evidence="2">RNase III domain-containing protein</fullName>
    </recommendedName>
</protein>
<dbReference type="Gene3D" id="1.10.1520.10">
    <property type="entry name" value="Ribonuclease III domain"/>
    <property type="match status" value="1"/>
</dbReference>
<dbReference type="GO" id="GO:0004525">
    <property type="term" value="F:ribonuclease III activity"/>
    <property type="evidence" value="ECO:0007669"/>
    <property type="project" value="InterPro"/>
</dbReference>
<dbReference type="InterPro" id="IPR036389">
    <property type="entry name" value="RNase_III_sf"/>
</dbReference>
<accession>A0A1R3H7I2</accession>
<dbReference type="Proteomes" id="UP000187203">
    <property type="component" value="Unassembled WGS sequence"/>
</dbReference>
<dbReference type="GO" id="GO:0006396">
    <property type="term" value="P:RNA processing"/>
    <property type="evidence" value="ECO:0007669"/>
    <property type="project" value="InterPro"/>
</dbReference>
<evidence type="ECO:0000313" key="4">
    <source>
        <dbReference type="Proteomes" id="UP000187203"/>
    </source>
</evidence>
<comment type="caution">
    <text evidence="3">The sequence shown here is derived from an EMBL/GenBank/DDBJ whole genome shotgun (WGS) entry which is preliminary data.</text>
</comment>
<dbReference type="InterPro" id="IPR000999">
    <property type="entry name" value="RNase_III_dom"/>
</dbReference>
<dbReference type="Pfam" id="PF00636">
    <property type="entry name" value="Ribonuclease_3"/>
    <property type="match status" value="1"/>
</dbReference>
<feature type="region of interest" description="Disordered" evidence="1">
    <location>
        <begin position="25"/>
        <end position="64"/>
    </location>
</feature>
<dbReference type="STRING" id="93759.A0A1R3H7I2"/>
<dbReference type="OrthoDB" id="495795at2759"/>
<proteinExistence type="predicted"/>
<dbReference type="EMBL" id="AWUE01020765">
    <property type="protein sequence ID" value="OMO66309.1"/>
    <property type="molecule type" value="Genomic_DNA"/>
</dbReference>
<feature type="domain" description="RNase III" evidence="2">
    <location>
        <begin position="117"/>
        <end position="216"/>
    </location>
</feature>
<evidence type="ECO:0000259" key="2">
    <source>
        <dbReference type="Pfam" id="PF00636"/>
    </source>
</evidence>
<dbReference type="PANTHER" id="PTHR34276">
    <property type="entry name" value="MINI-RIBONUCLEASE 3"/>
    <property type="match status" value="1"/>
</dbReference>
<keyword evidence="4" id="KW-1185">Reference proteome</keyword>
<dbReference type="PANTHER" id="PTHR34276:SF1">
    <property type="entry name" value="MINI-RIBONUCLEASE 3"/>
    <property type="match status" value="1"/>
</dbReference>
<name>A0A1R3H7I2_9ROSI</name>
<evidence type="ECO:0000256" key="1">
    <source>
        <dbReference type="SAM" id="MobiDB-lite"/>
    </source>
</evidence>
<organism evidence="3 4">
    <name type="scientific">Corchorus olitorius</name>
    <dbReference type="NCBI Taxonomy" id="93759"/>
    <lineage>
        <taxon>Eukaryota</taxon>
        <taxon>Viridiplantae</taxon>
        <taxon>Streptophyta</taxon>
        <taxon>Embryophyta</taxon>
        <taxon>Tracheophyta</taxon>
        <taxon>Spermatophyta</taxon>
        <taxon>Magnoliopsida</taxon>
        <taxon>eudicotyledons</taxon>
        <taxon>Gunneridae</taxon>
        <taxon>Pentapetalae</taxon>
        <taxon>rosids</taxon>
        <taxon>malvids</taxon>
        <taxon>Malvales</taxon>
        <taxon>Malvaceae</taxon>
        <taxon>Grewioideae</taxon>
        <taxon>Apeibeae</taxon>
        <taxon>Corchorus</taxon>
    </lineage>
</organism>